<sequence>MDNAVPDFDATTYFDDNFDYGTPQLPDFDSRSLQRSEPGLPLLQLGDWNPNLLYNESPLHLQVKKVRSTRLTSDTERNLVLAPGAFWNRTLKSKVEDLFKKNTPRKKCYKPHETNIVVSTQERSERDLSMRFDEWNIVWDDIEDQLRAWSHFFRAGKKLTIDISLVCVEEDQVTAMSTQSAAGTAAQHVERDNILERNTLWNGVYTLMRCPGHPCKNQGGHCWRDPDSKKHFFLDGKVLTKLVRYAEDGNTLNTHKDVPEFIREVIYAKEQATSERKLKRKGSPCESGPPIKIVNVLPPGQASPGVAPMRRPANFSTPKPRDKAIQSYCDWHCKQIDDQEWKQGFQKACTITLKEGFDLRHVYQDQDVKFFVTNGVKQGIARSFVDDIEAWVKETKTS</sequence>
<keyword evidence="2" id="KW-1185">Reference proteome</keyword>
<comment type="caution">
    <text evidence="1">The sequence shown here is derived from an EMBL/GenBank/DDBJ whole genome shotgun (WGS) entry which is preliminary data.</text>
</comment>
<dbReference type="AlphaFoldDB" id="A0AAN6SA05"/>
<gene>
    <name evidence="1" type="ORF">QBC46DRAFT_424888</name>
</gene>
<evidence type="ECO:0000313" key="2">
    <source>
        <dbReference type="Proteomes" id="UP001303473"/>
    </source>
</evidence>
<organism evidence="1 2">
    <name type="scientific">Diplogelasinospora grovesii</name>
    <dbReference type="NCBI Taxonomy" id="303347"/>
    <lineage>
        <taxon>Eukaryota</taxon>
        <taxon>Fungi</taxon>
        <taxon>Dikarya</taxon>
        <taxon>Ascomycota</taxon>
        <taxon>Pezizomycotina</taxon>
        <taxon>Sordariomycetes</taxon>
        <taxon>Sordariomycetidae</taxon>
        <taxon>Sordariales</taxon>
        <taxon>Diplogelasinosporaceae</taxon>
        <taxon>Diplogelasinospora</taxon>
    </lineage>
</organism>
<reference evidence="2" key="1">
    <citation type="journal article" date="2023" name="Mol. Phylogenet. Evol.">
        <title>Genome-scale phylogeny and comparative genomics of the fungal order Sordariales.</title>
        <authorList>
            <person name="Hensen N."/>
            <person name="Bonometti L."/>
            <person name="Westerberg I."/>
            <person name="Brannstrom I.O."/>
            <person name="Guillou S."/>
            <person name="Cros-Aarteil S."/>
            <person name="Calhoun S."/>
            <person name="Haridas S."/>
            <person name="Kuo A."/>
            <person name="Mondo S."/>
            <person name="Pangilinan J."/>
            <person name="Riley R."/>
            <person name="LaButti K."/>
            <person name="Andreopoulos B."/>
            <person name="Lipzen A."/>
            <person name="Chen C."/>
            <person name="Yan M."/>
            <person name="Daum C."/>
            <person name="Ng V."/>
            <person name="Clum A."/>
            <person name="Steindorff A."/>
            <person name="Ohm R.A."/>
            <person name="Martin F."/>
            <person name="Silar P."/>
            <person name="Natvig D.O."/>
            <person name="Lalanne C."/>
            <person name="Gautier V."/>
            <person name="Ament-Velasquez S.L."/>
            <person name="Kruys A."/>
            <person name="Hutchinson M.I."/>
            <person name="Powell A.J."/>
            <person name="Barry K."/>
            <person name="Miller A.N."/>
            <person name="Grigoriev I.V."/>
            <person name="Debuchy R."/>
            <person name="Gladieux P."/>
            <person name="Hiltunen Thoren M."/>
            <person name="Johannesson H."/>
        </authorList>
    </citation>
    <scope>NUCLEOTIDE SEQUENCE [LARGE SCALE GENOMIC DNA]</scope>
    <source>
        <strain evidence="2">CBS 340.73</strain>
    </source>
</reference>
<proteinExistence type="predicted"/>
<dbReference type="EMBL" id="MU853753">
    <property type="protein sequence ID" value="KAK3945965.1"/>
    <property type="molecule type" value="Genomic_DNA"/>
</dbReference>
<accession>A0AAN6SA05</accession>
<protein>
    <submittedName>
        <fullName evidence="1">Uncharacterized protein</fullName>
    </submittedName>
</protein>
<name>A0AAN6SA05_9PEZI</name>
<dbReference type="Proteomes" id="UP001303473">
    <property type="component" value="Unassembled WGS sequence"/>
</dbReference>
<evidence type="ECO:0000313" key="1">
    <source>
        <dbReference type="EMBL" id="KAK3945965.1"/>
    </source>
</evidence>